<protein>
    <submittedName>
        <fullName evidence="3">Helix-turn-helix domain-containing protein</fullName>
    </submittedName>
</protein>
<dbReference type="STRING" id="1893.SAMN02787144_1005143"/>
<accession>A0A1K1Z350</accession>
<feature type="region of interest" description="Disordered" evidence="1">
    <location>
        <begin position="1"/>
        <end position="36"/>
    </location>
</feature>
<dbReference type="OrthoDB" id="3669136at2"/>
<dbReference type="SUPFAM" id="SSF47413">
    <property type="entry name" value="lambda repressor-like DNA-binding domains"/>
    <property type="match status" value="1"/>
</dbReference>
<reference evidence="3 4" key="1">
    <citation type="submission" date="2016-11" db="EMBL/GenBank/DDBJ databases">
        <authorList>
            <person name="Jaros S."/>
            <person name="Januszkiewicz K."/>
            <person name="Wedrychowicz H."/>
        </authorList>
    </citation>
    <scope>NUCLEOTIDE SEQUENCE [LARGE SCALE GENOMIC DNA]</scope>
    <source>
        <strain evidence="3 4">OK807</strain>
    </source>
</reference>
<dbReference type="AlphaFoldDB" id="A0A1K1Z350"/>
<dbReference type="Gene3D" id="1.10.260.40">
    <property type="entry name" value="lambda repressor-like DNA-binding domains"/>
    <property type="match status" value="1"/>
</dbReference>
<evidence type="ECO:0000259" key="2">
    <source>
        <dbReference type="PROSITE" id="PS50943"/>
    </source>
</evidence>
<dbReference type="Pfam" id="PF19054">
    <property type="entry name" value="DUF5753"/>
    <property type="match status" value="1"/>
</dbReference>
<dbReference type="Proteomes" id="UP000181909">
    <property type="component" value="Unassembled WGS sequence"/>
</dbReference>
<dbReference type="SMART" id="SM00530">
    <property type="entry name" value="HTH_XRE"/>
    <property type="match status" value="1"/>
</dbReference>
<dbReference type="InterPro" id="IPR010982">
    <property type="entry name" value="Lambda_DNA-bd_dom_sf"/>
</dbReference>
<name>A0A1K1Z350_STRAR</name>
<evidence type="ECO:0000313" key="4">
    <source>
        <dbReference type="Proteomes" id="UP000181909"/>
    </source>
</evidence>
<evidence type="ECO:0000313" key="3">
    <source>
        <dbReference type="EMBL" id="SFX68519.1"/>
    </source>
</evidence>
<dbReference type="InterPro" id="IPR001387">
    <property type="entry name" value="Cro/C1-type_HTH"/>
</dbReference>
<sequence length="298" mass="32689">MTVTRGDEDTDMGACSGSGPGSGAEPGNRPEDEPGSGVLIAFGQQLKLLRLRAGLDRTEFGKRVGYAAQSIASFEQGRRIPQPEFIDKADAVLDAGGLLIALKKEVERAQYPPFFRDAAQLEKKAVALSVYGVYAIPGLLQTAEYARAVFQMRRPLLDDDAIERGLSGRLARQEIYDRHPTPLLSFVVEEEALRRPVGGRAVLLGQLEQLLLIGRKRNVEIQVMPTDREDHGALGGPFTLIDTVQGQRIAYAEAQGDSRLYTGQAKVRQLEARYGIIRSQALTPRESSEFVQKLLGEK</sequence>
<gene>
    <name evidence="3" type="ORF">SAMN02787144_1005143</name>
</gene>
<organism evidence="3 4">
    <name type="scientific">Streptomyces atratus</name>
    <dbReference type="NCBI Taxonomy" id="1893"/>
    <lineage>
        <taxon>Bacteria</taxon>
        <taxon>Bacillati</taxon>
        <taxon>Actinomycetota</taxon>
        <taxon>Actinomycetes</taxon>
        <taxon>Kitasatosporales</taxon>
        <taxon>Streptomycetaceae</taxon>
        <taxon>Streptomyces</taxon>
    </lineage>
</organism>
<dbReference type="CDD" id="cd00093">
    <property type="entry name" value="HTH_XRE"/>
    <property type="match status" value="1"/>
</dbReference>
<dbReference type="Pfam" id="PF13560">
    <property type="entry name" value="HTH_31"/>
    <property type="match status" value="1"/>
</dbReference>
<feature type="domain" description="HTH cro/C1-type" evidence="2">
    <location>
        <begin position="46"/>
        <end position="88"/>
    </location>
</feature>
<evidence type="ECO:0000256" key="1">
    <source>
        <dbReference type="SAM" id="MobiDB-lite"/>
    </source>
</evidence>
<dbReference type="GO" id="GO:0003677">
    <property type="term" value="F:DNA binding"/>
    <property type="evidence" value="ECO:0007669"/>
    <property type="project" value="InterPro"/>
</dbReference>
<dbReference type="InterPro" id="IPR043917">
    <property type="entry name" value="DUF5753"/>
</dbReference>
<dbReference type="EMBL" id="FPJO01000005">
    <property type="protein sequence ID" value="SFX68519.1"/>
    <property type="molecule type" value="Genomic_DNA"/>
</dbReference>
<dbReference type="PROSITE" id="PS50943">
    <property type="entry name" value="HTH_CROC1"/>
    <property type="match status" value="1"/>
</dbReference>
<proteinExistence type="predicted"/>